<keyword evidence="5" id="KW-0175">Coiled coil</keyword>
<evidence type="ECO:0000256" key="3">
    <source>
        <dbReference type="ARBA" id="ARBA00022833"/>
    </source>
</evidence>
<dbReference type="Pfam" id="PF13765">
    <property type="entry name" value="PRY"/>
    <property type="match status" value="1"/>
</dbReference>
<keyword evidence="1" id="KW-0479">Metal-binding</keyword>
<dbReference type="PANTHER" id="PTHR25465">
    <property type="entry name" value="B-BOX DOMAIN CONTAINING"/>
    <property type="match status" value="1"/>
</dbReference>
<accession>A0A8B9GNZ0</accession>
<evidence type="ECO:0000313" key="10">
    <source>
        <dbReference type="Proteomes" id="UP000694621"/>
    </source>
</evidence>
<evidence type="ECO:0008006" key="11">
    <source>
        <dbReference type="Google" id="ProtNLM"/>
    </source>
</evidence>
<dbReference type="SMART" id="SM00589">
    <property type="entry name" value="PRY"/>
    <property type="match status" value="1"/>
</dbReference>
<dbReference type="InterPro" id="IPR051051">
    <property type="entry name" value="E3_ubiq-ligase_TRIM/RNF"/>
</dbReference>
<dbReference type="Pfam" id="PF00643">
    <property type="entry name" value="zf-B_box"/>
    <property type="match status" value="1"/>
</dbReference>
<dbReference type="InterPro" id="IPR000315">
    <property type="entry name" value="Znf_B-box"/>
</dbReference>
<dbReference type="PROSITE" id="PS50188">
    <property type="entry name" value="B302_SPRY"/>
    <property type="match status" value="1"/>
</dbReference>
<dbReference type="GO" id="GO:0005737">
    <property type="term" value="C:cytoplasm"/>
    <property type="evidence" value="ECO:0007669"/>
    <property type="project" value="UniProtKB-ARBA"/>
</dbReference>
<evidence type="ECO:0000256" key="5">
    <source>
        <dbReference type="SAM" id="Coils"/>
    </source>
</evidence>
<dbReference type="GO" id="GO:0008270">
    <property type="term" value="F:zinc ion binding"/>
    <property type="evidence" value="ECO:0007669"/>
    <property type="project" value="UniProtKB-KW"/>
</dbReference>
<dbReference type="KEGG" id="amex:103042015"/>
<dbReference type="InterPro" id="IPR043136">
    <property type="entry name" value="B30.2/SPRY_sf"/>
</dbReference>
<dbReference type="InterPro" id="IPR001870">
    <property type="entry name" value="B30.2/SPRY"/>
</dbReference>
<dbReference type="InterPro" id="IPR006574">
    <property type="entry name" value="PRY"/>
</dbReference>
<protein>
    <recommendedName>
        <fullName evidence="11">Tripartite motif-containing protein 16-like</fullName>
    </recommendedName>
</protein>
<dbReference type="Pfam" id="PF00622">
    <property type="entry name" value="SPRY"/>
    <property type="match status" value="1"/>
</dbReference>
<dbReference type="Gene3D" id="2.60.120.920">
    <property type="match status" value="1"/>
</dbReference>
<dbReference type="GeneID" id="103042015"/>
<name>A0A8B9GNZ0_ASTMX</name>
<dbReference type="InterPro" id="IPR058030">
    <property type="entry name" value="TRIM8/14/16/25/29/45/65_CC"/>
</dbReference>
<dbReference type="AlphaFoldDB" id="A0A8B9GNZ0"/>
<feature type="region of interest" description="Disordered" evidence="6">
    <location>
        <begin position="25"/>
        <end position="49"/>
    </location>
</feature>
<dbReference type="CDD" id="cd16040">
    <property type="entry name" value="SPRY_PRY_SNTX"/>
    <property type="match status" value="1"/>
</dbReference>
<evidence type="ECO:0000256" key="6">
    <source>
        <dbReference type="SAM" id="MobiDB-lite"/>
    </source>
</evidence>
<dbReference type="Pfam" id="PF25600">
    <property type="entry name" value="TRIM_CC"/>
    <property type="match status" value="1"/>
</dbReference>
<dbReference type="SMART" id="SM00449">
    <property type="entry name" value="SPRY"/>
    <property type="match status" value="1"/>
</dbReference>
<dbReference type="InterPro" id="IPR003879">
    <property type="entry name" value="Butyrophylin_SPRY"/>
</dbReference>
<reference evidence="9" key="1">
    <citation type="submission" date="2025-08" db="UniProtKB">
        <authorList>
            <consortium name="Ensembl"/>
        </authorList>
    </citation>
    <scope>IDENTIFICATION</scope>
</reference>
<evidence type="ECO:0000256" key="2">
    <source>
        <dbReference type="ARBA" id="ARBA00022771"/>
    </source>
</evidence>
<dbReference type="SMART" id="SM00336">
    <property type="entry name" value="BBOX"/>
    <property type="match status" value="1"/>
</dbReference>
<dbReference type="CDD" id="cd19769">
    <property type="entry name" value="Bbox2_TRIM16-like"/>
    <property type="match status" value="1"/>
</dbReference>
<dbReference type="PROSITE" id="PS50119">
    <property type="entry name" value="ZF_BBOX"/>
    <property type="match status" value="1"/>
</dbReference>
<keyword evidence="3" id="KW-0862">Zinc</keyword>
<sequence>MKLSRDLPGGFTLLELEMSRRSSVADHGRYSSMGKSQKSDSRYRSPRLSSQGSQRNVLCDFCLAKNMKAVKTCLTCLTSFCETHLQAHYEYPALMKHKLVAATGQVREKICAEHDKLLEVFCRSDQMCVCVLCIMEEHKKHDIVSAAAERTEKQKQLADKLMASQQKIEERVKKWQDLRQAAESLKHSSQSVMEENERIFTELMRALERRYVDVKEMIRAQETALMTQADRHLDRMEEEITLLRMKHNDLEKLSGSDDHIHFLQSWQSLSAPSGYEDLTKVALAQKHSFDKAKKAISELKMQLEDVSKEELSKIASAVREVQILQTLEPKTREDFLQYSCHLSLDPLTVHPNLHLSEGNTVVGMSNDPKRYPDHPERFDHWQQVLCKESLSDGRYYWEVNWTGTEIDIAVTYKTISRKGNDNVCSFGWSDKSWSLYCSDSKYSFMYNNKSTTLPVPSSSKIAVYLDHKAGILAFYSVSDTMTLLHQVNTSFSQPLYAGFGVWGFGTTVKIL</sequence>
<evidence type="ECO:0000259" key="7">
    <source>
        <dbReference type="PROSITE" id="PS50119"/>
    </source>
</evidence>
<dbReference type="PRINTS" id="PR01407">
    <property type="entry name" value="BUTYPHLNCDUF"/>
</dbReference>
<dbReference type="SUPFAM" id="SSF49899">
    <property type="entry name" value="Concanavalin A-like lectins/glucanases"/>
    <property type="match status" value="1"/>
</dbReference>
<organism evidence="9 10">
    <name type="scientific">Astyanax mexicanus</name>
    <name type="common">Blind cave fish</name>
    <name type="synonym">Astyanax fasciatus mexicanus</name>
    <dbReference type="NCBI Taxonomy" id="7994"/>
    <lineage>
        <taxon>Eukaryota</taxon>
        <taxon>Metazoa</taxon>
        <taxon>Chordata</taxon>
        <taxon>Craniata</taxon>
        <taxon>Vertebrata</taxon>
        <taxon>Euteleostomi</taxon>
        <taxon>Actinopterygii</taxon>
        <taxon>Neopterygii</taxon>
        <taxon>Teleostei</taxon>
        <taxon>Ostariophysi</taxon>
        <taxon>Characiformes</taxon>
        <taxon>Characoidei</taxon>
        <taxon>Acestrorhamphidae</taxon>
        <taxon>Acestrorhamphinae</taxon>
        <taxon>Astyanax</taxon>
    </lineage>
</organism>
<dbReference type="Gene3D" id="4.10.830.40">
    <property type="match status" value="1"/>
</dbReference>
<dbReference type="CTD" id="100536151"/>
<proteinExistence type="predicted"/>
<evidence type="ECO:0000256" key="1">
    <source>
        <dbReference type="ARBA" id="ARBA00022723"/>
    </source>
</evidence>
<feature type="domain" description="B30.2/SPRY" evidence="8">
    <location>
        <begin position="322"/>
        <end position="511"/>
    </location>
</feature>
<feature type="domain" description="B box-type" evidence="7">
    <location>
        <begin position="106"/>
        <end position="146"/>
    </location>
</feature>
<dbReference type="PANTHER" id="PTHR25465:SF5">
    <property type="entry name" value="E3 UBIQUITIN_ISG15 LIGASE TRIM25-RELATED"/>
    <property type="match status" value="1"/>
</dbReference>
<evidence type="ECO:0000313" key="9">
    <source>
        <dbReference type="Ensembl" id="ENSAMXP00005000681.1"/>
    </source>
</evidence>
<dbReference type="InterPro" id="IPR013320">
    <property type="entry name" value="ConA-like_dom_sf"/>
</dbReference>
<dbReference type="InterPro" id="IPR003877">
    <property type="entry name" value="SPRY_dom"/>
</dbReference>
<evidence type="ECO:0000256" key="4">
    <source>
        <dbReference type="PROSITE-ProRule" id="PRU00024"/>
    </source>
</evidence>
<evidence type="ECO:0000259" key="8">
    <source>
        <dbReference type="PROSITE" id="PS50188"/>
    </source>
</evidence>
<feature type="coiled-coil region" evidence="5">
    <location>
        <begin position="165"/>
        <end position="253"/>
    </location>
</feature>
<dbReference type="SUPFAM" id="SSF57845">
    <property type="entry name" value="B-box zinc-binding domain"/>
    <property type="match status" value="1"/>
</dbReference>
<keyword evidence="2 4" id="KW-0863">Zinc-finger</keyword>
<dbReference type="Ensembl" id="ENSAMXT00005000766.1">
    <property type="protein sequence ID" value="ENSAMXP00005000681.1"/>
    <property type="gene ID" value="ENSAMXG00005000414.1"/>
</dbReference>
<dbReference type="Gene3D" id="3.30.160.60">
    <property type="entry name" value="Classic Zinc Finger"/>
    <property type="match status" value="1"/>
</dbReference>
<dbReference type="Proteomes" id="UP000694621">
    <property type="component" value="Unplaced"/>
</dbReference>